<dbReference type="GO" id="GO:0008483">
    <property type="term" value="F:transaminase activity"/>
    <property type="evidence" value="ECO:0007669"/>
    <property type="project" value="UniProtKB-KW"/>
</dbReference>
<dbReference type="OrthoDB" id="691673at2759"/>
<dbReference type="EMBL" id="VDMD01000002">
    <property type="protein sequence ID" value="TRM68709.1"/>
    <property type="molecule type" value="Genomic_DNA"/>
</dbReference>
<evidence type="ECO:0000256" key="1">
    <source>
        <dbReference type="ARBA" id="ARBA00001933"/>
    </source>
</evidence>
<feature type="domain" description="Aminotransferase class I/classII large" evidence="7">
    <location>
        <begin position="122"/>
        <end position="532"/>
    </location>
</feature>
<evidence type="ECO:0000313" key="8">
    <source>
        <dbReference type="EMBL" id="TRM68709.1"/>
    </source>
</evidence>
<dbReference type="PANTHER" id="PTHR42790">
    <property type="entry name" value="AMINOTRANSFERASE"/>
    <property type="match status" value="1"/>
</dbReference>
<comment type="cofactor">
    <cofactor evidence="1">
        <name>pyridoxal 5'-phosphate</name>
        <dbReference type="ChEBI" id="CHEBI:597326"/>
    </cofactor>
</comment>
<evidence type="ECO:0000256" key="2">
    <source>
        <dbReference type="ARBA" id="ARBA00007441"/>
    </source>
</evidence>
<dbReference type="InterPro" id="IPR050859">
    <property type="entry name" value="Class-I_PLP-dep_aminotransf"/>
</dbReference>
<keyword evidence="9" id="KW-1185">Reference proteome</keyword>
<keyword evidence="3" id="KW-0032">Aminotransferase</keyword>
<evidence type="ECO:0000256" key="4">
    <source>
        <dbReference type="ARBA" id="ARBA00022679"/>
    </source>
</evidence>
<dbReference type="InterPro" id="IPR015421">
    <property type="entry name" value="PyrdxlP-dep_Trfase_major"/>
</dbReference>
<evidence type="ECO:0000313" key="9">
    <source>
        <dbReference type="Proteomes" id="UP000320762"/>
    </source>
</evidence>
<reference evidence="8 9" key="1">
    <citation type="journal article" date="2019" name="New Phytol.">
        <title>Comparative genomics reveals unique wood-decay strategies and fruiting body development in the Schizophyllaceae.</title>
        <authorList>
            <person name="Almasi E."/>
            <person name="Sahu N."/>
            <person name="Krizsan K."/>
            <person name="Balint B."/>
            <person name="Kovacs G.M."/>
            <person name="Kiss B."/>
            <person name="Cseklye J."/>
            <person name="Drula E."/>
            <person name="Henrissat B."/>
            <person name="Nagy I."/>
            <person name="Chovatia M."/>
            <person name="Adam C."/>
            <person name="LaButti K."/>
            <person name="Lipzen A."/>
            <person name="Riley R."/>
            <person name="Grigoriev I.V."/>
            <person name="Nagy L.G."/>
        </authorList>
    </citation>
    <scope>NUCLEOTIDE SEQUENCE [LARGE SCALE GENOMIC DNA]</scope>
    <source>
        <strain evidence="8 9">NL-1724</strain>
    </source>
</reference>
<dbReference type="STRING" id="97359.A0A550CVA1"/>
<evidence type="ECO:0000256" key="5">
    <source>
        <dbReference type="ARBA" id="ARBA00022898"/>
    </source>
</evidence>
<dbReference type="PANTHER" id="PTHR42790:SF1">
    <property type="entry name" value="AROMATIC AMINO ACID AMINOTRANSFERASE, HYPOTHETICAL (EUROFUNG)"/>
    <property type="match status" value="1"/>
</dbReference>
<evidence type="ECO:0000259" key="7">
    <source>
        <dbReference type="Pfam" id="PF00155"/>
    </source>
</evidence>
<feature type="region of interest" description="Disordered" evidence="6">
    <location>
        <begin position="1"/>
        <end position="27"/>
    </location>
</feature>
<organism evidence="8 9">
    <name type="scientific">Schizophyllum amplum</name>
    <dbReference type="NCBI Taxonomy" id="97359"/>
    <lineage>
        <taxon>Eukaryota</taxon>
        <taxon>Fungi</taxon>
        <taxon>Dikarya</taxon>
        <taxon>Basidiomycota</taxon>
        <taxon>Agaricomycotina</taxon>
        <taxon>Agaricomycetes</taxon>
        <taxon>Agaricomycetidae</taxon>
        <taxon>Agaricales</taxon>
        <taxon>Schizophyllaceae</taxon>
        <taxon>Schizophyllum</taxon>
    </lineage>
</organism>
<dbReference type="SUPFAM" id="SSF53383">
    <property type="entry name" value="PLP-dependent transferases"/>
    <property type="match status" value="1"/>
</dbReference>
<dbReference type="GO" id="GO:1901605">
    <property type="term" value="P:alpha-amino acid metabolic process"/>
    <property type="evidence" value="ECO:0007669"/>
    <property type="project" value="TreeGrafter"/>
</dbReference>
<dbReference type="Proteomes" id="UP000320762">
    <property type="component" value="Unassembled WGS sequence"/>
</dbReference>
<evidence type="ECO:0000256" key="6">
    <source>
        <dbReference type="SAM" id="MobiDB-lite"/>
    </source>
</evidence>
<gene>
    <name evidence="8" type="ORF">BD626DRAFT_451418</name>
</gene>
<sequence>MAPSVDIRTHAAQPAPAKTHVPLKAAPPTLSPEEALRAKFAHLEHHINSLSRQRAPSPLKDILKFMRIDGMISLAGGLPHPSLFPFDSIHVSTYDSATRMAENPTDIAKVDVCVEKDLAGHSTDLSTALQYGPYNGIQPLMNWMAKFIEHAYHPGYPDWQMIMDGGSTDGWAKVANLLLEDGDNLLVEAHTYPSGQALWIPMGVTAVPIEMDMDGLVPEVLARILDSWDAERLPQRKPKVLYCVPVGQNPTGSTLTAERKQQIYDICVRHDIVIVEDDPYYFMQLPTYRPGGPHALPPPVTDADAFLTSMVPTFLHHDRDGRVIRLETVSKTVAPGFRTGFIVCNPLFQERLARATEVATQAPSGWSQAILCELLHTWGHDGYVRWLAGIRETYAMRRDWICDSIATHFDVDWEDANADGVAVYNKDQNRAALVFRFVPPAAGMFLWLKLDLEAHPAYRRLCAARAPAPEDAWAAAFWRELVVARVLLTPGTYYKPWQGAKAADVPAAPGHAFFRLAFSTTPRDELDEGIRRMAEVFRASWTSV</sequence>
<comment type="caution">
    <text evidence="8">The sequence shown here is derived from an EMBL/GenBank/DDBJ whole genome shotgun (WGS) entry which is preliminary data.</text>
</comment>
<accession>A0A550CVA1</accession>
<dbReference type="Pfam" id="PF00155">
    <property type="entry name" value="Aminotran_1_2"/>
    <property type="match status" value="1"/>
</dbReference>
<dbReference type="GO" id="GO:0030170">
    <property type="term" value="F:pyridoxal phosphate binding"/>
    <property type="evidence" value="ECO:0007669"/>
    <property type="project" value="InterPro"/>
</dbReference>
<protein>
    <submittedName>
        <fullName evidence="8">Pyridoxal phosphate-dependent transferase</fullName>
    </submittedName>
</protein>
<dbReference type="InterPro" id="IPR004839">
    <property type="entry name" value="Aminotransferase_I/II_large"/>
</dbReference>
<keyword evidence="5" id="KW-0663">Pyridoxal phosphate</keyword>
<dbReference type="InterPro" id="IPR015424">
    <property type="entry name" value="PyrdxlP-dep_Trfase"/>
</dbReference>
<dbReference type="CDD" id="cd00609">
    <property type="entry name" value="AAT_like"/>
    <property type="match status" value="1"/>
</dbReference>
<comment type="similarity">
    <text evidence="2">Belongs to the class-I pyridoxal-phosphate-dependent aminotransferase family.</text>
</comment>
<dbReference type="AlphaFoldDB" id="A0A550CVA1"/>
<keyword evidence="4 8" id="KW-0808">Transferase</keyword>
<name>A0A550CVA1_9AGAR</name>
<proteinExistence type="inferred from homology"/>
<dbReference type="Gene3D" id="3.40.640.10">
    <property type="entry name" value="Type I PLP-dependent aspartate aminotransferase-like (Major domain)"/>
    <property type="match status" value="1"/>
</dbReference>
<evidence type="ECO:0000256" key="3">
    <source>
        <dbReference type="ARBA" id="ARBA00022576"/>
    </source>
</evidence>